<dbReference type="RefSeq" id="WP_051757439.1">
    <property type="nucleotide sequence ID" value="NZ_JOIJ01000002.1"/>
</dbReference>
<comment type="caution">
    <text evidence="3">The sequence shown here is derived from an EMBL/GenBank/DDBJ whole genome shotgun (WGS) entry which is preliminary data.</text>
</comment>
<feature type="region of interest" description="Disordered" evidence="1">
    <location>
        <begin position="81"/>
        <end position="101"/>
    </location>
</feature>
<protein>
    <submittedName>
        <fullName evidence="3">Beta-lactamase class A</fullName>
    </submittedName>
</protein>
<dbReference type="GO" id="GO:0046677">
    <property type="term" value="P:response to antibiotic"/>
    <property type="evidence" value="ECO:0007669"/>
    <property type="project" value="InterPro"/>
</dbReference>
<dbReference type="PRINTS" id="PR00118">
    <property type="entry name" value="BLACTAMASEA"/>
</dbReference>
<dbReference type="InterPro" id="IPR000871">
    <property type="entry name" value="Beta-lactam_class-A"/>
</dbReference>
<dbReference type="Pfam" id="PF13354">
    <property type="entry name" value="Beta-lactamase2"/>
    <property type="match status" value="1"/>
</dbReference>
<evidence type="ECO:0000256" key="1">
    <source>
        <dbReference type="SAM" id="MobiDB-lite"/>
    </source>
</evidence>
<dbReference type="NCBIfam" id="NF033103">
    <property type="entry name" value="bla_class_A"/>
    <property type="match status" value="1"/>
</dbReference>
<organism evidence="3 4">
    <name type="scientific">Prauserella rugosa</name>
    <dbReference type="NCBI Taxonomy" id="43354"/>
    <lineage>
        <taxon>Bacteria</taxon>
        <taxon>Bacillati</taxon>
        <taxon>Actinomycetota</taxon>
        <taxon>Actinomycetes</taxon>
        <taxon>Pseudonocardiales</taxon>
        <taxon>Pseudonocardiaceae</taxon>
        <taxon>Prauserella</taxon>
    </lineage>
</organism>
<dbReference type="EMBL" id="VLJV01000001">
    <property type="protein sequence ID" value="TWH19433.1"/>
    <property type="molecule type" value="Genomic_DNA"/>
</dbReference>
<dbReference type="InterPro" id="IPR045155">
    <property type="entry name" value="Beta-lactam_cat"/>
</dbReference>
<dbReference type="GO" id="GO:0008800">
    <property type="term" value="F:beta-lactamase activity"/>
    <property type="evidence" value="ECO:0007669"/>
    <property type="project" value="InterPro"/>
</dbReference>
<evidence type="ECO:0000313" key="4">
    <source>
        <dbReference type="Proteomes" id="UP000317303"/>
    </source>
</evidence>
<dbReference type="OrthoDB" id="9784149at2"/>
<feature type="domain" description="Beta-lactamase class A catalytic" evidence="2">
    <location>
        <begin position="14"/>
        <end position="179"/>
    </location>
</feature>
<dbReference type="GO" id="GO:0030655">
    <property type="term" value="P:beta-lactam antibiotic catabolic process"/>
    <property type="evidence" value="ECO:0007669"/>
    <property type="project" value="InterPro"/>
</dbReference>
<keyword evidence="4" id="KW-1185">Reference proteome</keyword>
<dbReference type="PANTHER" id="PTHR35333:SF3">
    <property type="entry name" value="BETA-LACTAMASE-TYPE TRANSPEPTIDASE FOLD CONTAINING PROTEIN"/>
    <property type="match status" value="1"/>
</dbReference>
<accession>A0A660CCF4</accession>
<reference evidence="3 4" key="1">
    <citation type="submission" date="2019-07" db="EMBL/GenBank/DDBJ databases">
        <title>R&amp;d 2014.</title>
        <authorList>
            <person name="Klenk H.-P."/>
        </authorList>
    </citation>
    <scope>NUCLEOTIDE SEQUENCE [LARGE SCALE GENOMIC DNA]</scope>
    <source>
        <strain evidence="3 4">DSM 43194</strain>
    </source>
</reference>
<dbReference type="PANTHER" id="PTHR35333">
    <property type="entry name" value="BETA-LACTAMASE"/>
    <property type="match status" value="1"/>
</dbReference>
<gene>
    <name evidence="3" type="ORF">JD82_01258</name>
</gene>
<dbReference type="Proteomes" id="UP000317303">
    <property type="component" value="Unassembled WGS sequence"/>
</dbReference>
<dbReference type="SUPFAM" id="SSF56601">
    <property type="entry name" value="beta-lactamase/transpeptidase-like"/>
    <property type="match status" value="1"/>
</dbReference>
<sequence length="209" mass="22085">MLRRQHSGAGSSWTDEDLVLNSPVTENTVRNGLTVAQLAEATVTVSDNTAANVLMREFGGPAAVTAFARSLGDRVTRIDRWEPELSTGTPGDERDTTSPRSIAGTYASLVVGRALSRPDRERLTTWMLANQTAGPVFGAGVPAGWALADKTGAGWYGARNDVGITWTPDGAPLVIAAFTHGRAYEDDSLDEPLAAIAESACRRLTGTAN</sequence>
<evidence type="ECO:0000259" key="2">
    <source>
        <dbReference type="Pfam" id="PF13354"/>
    </source>
</evidence>
<evidence type="ECO:0000313" key="3">
    <source>
        <dbReference type="EMBL" id="TWH19433.1"/>
    </source>
</evidence>
<name>A0A660CCF4_9PSEU</name>
<dbReference type="InterPro" id="IPR012338">
    <property type="entry name" value="Beta-lactam/transpept-like"/>
</dbReference>
<proteinExistence type="predicted"/>
<dbReference type="Gene3D" id="3.40.710.10">
    <property type="entry name" value="DD-peptidase/beta-lactamase superfamily"/>
    <property type="match status" value="1"/>
</dbReference>
<dbReference type="AlphaFoldDB" id="A0A660CCF4"/>